<gene>
    <name evidence="1" type="ORF">K6T79_17885</name>
</gene>
<dbReference type="Proteomes" id="UP001299596">
    <property type="component" value="Unassembled WGS sequence"/>
</dbReference>
<evidence type="ECO:0008006" key="3">
    <source>
        <dbReference type="Google" id="ProtNLM"/>
    </source>
</evidence>
<evidence type="ECO:0000313" key="2">
    <source>
        <dbReference type="Proteomes" id="UP001299596"/>
    </source>
</evidence>
<accession>A0ABU5XL55</accession>
<evidence type="ECO:0000313" key="1">
    <source>
        <dbReference type="EMBL" id="MEB3022914.1"/>
    </source>
</evidence>
<proteinExistence type="predicted"/>
<protein>
    <recommendedName>
        <fullName evidence="3">Transcriptional regulator</fullName>
    </recommendedName>
</protein>
<sequence>MDDHLKDPSIVLPYLVGRPIPATEVYEAFGYGRSSYYKAAKAGRLVTADNLIRVANHFGLNAVDLLARYGLITLDAIADFVDSEQATPMLRKLADRQPA</sequence>
<comment type="caution">
    <text evidence="1">The sequence shown here is derived from an EMBL/GenBank/DDBJ whole genome shotgun (WGS) entry which is preliminary data.</text>
</comment>
<name>A0ABU5XL55_9MYCO</name>
<keyword evidence="2" id="KW-1185">Reference proteome</keyword>
<organism evidence="1 2">
    <name type="scientific">[Mycobacterium] crassicus</name>
    <dbReference type="NCBI Taxonomy" id="2872309"/>
    <lineage>
        <taxon>Bacteria</taxon>
        <taxon>Bacillati</taxon>
        <taxon>Actinomycetota</taxon>
        <taxon>Actinomycetes</taxon>
        <taxon>Mycobacteriales</taxon>
        <taxon>Mycobacteriaceae</taxon>
        <taxon>Mycolicibacter</taxon>
    </lineage>
</organism>
<dbReference type="EMBL" id="JAYJJR010000013">
    <property type="protein sequence ID" value="MEB3022914.1"/>
    <property type="molecule type" value="Genomic_DNA"/>
</dbReference>
<reference evidence="1 2" key="1">
    <citation type="submission" date="2023-12" db="EMBL/GenBank/DDBJ databases">
        <title>Description of new species of Mycobacterium terrae complex isolated from sewage at the Sao Paulo Zoological Park Foundation in Brazil.</title>
        <authorList>
            <person name="Romagnoli C.L."/>
            <person name="Conceicao E.C."/>
            <person name="Machado E."/>
            <person name="Barreto L.B.P.F."/>
            <person name="Sharma A."/>
            <person name="Silva N.M."/>
            <person name="Marques L.E."/>
            <person name="Juliana M.A."/>
            <person name="Lourenco M.C.S."/>
            <person name="Digiampietri L.A."/>
            <person name="Suffys P.N."/>
            <person name="Viana-Niero C."/>
        </authorList>
    </citation>
    <scope>NUCLEOTIDE SEQUENCE [LARGE SCALE GENOMIC DNA]</scope>
    <source>
        <strain evidence="1 2">MYC098</strain>
    </source>
</reference>
<dbReference type="RefSeq" id="WP_329780544.1">
    <property type="nucleotide sequence ID" value="NZ_JAYJJR010000013.1"/>
</dbReference>